<organism evidence="2 3">
    <name type="scientific">Etheostoma spectabile</name>
    <name type="common">orangethroat darter</name>
    <dbReference type="NCBI Taxonomy" id="54343"/>
    <lineage>
        <taxon>Eukaryota</taxon>
        <taxon>Metazoa</taxon>
        <taxon>Chordata</taxon>
        <taxon>Craniata</taxon>
        <taxon>Vertebrata</taxon>
        <taxon>Euteleostomi</taxon>
        <taxon>Actinopterygii</taxon>
        <taxon>Neopterygii</taxon>
        <taxon>Teleostei</taxon>
        <taxon>Neoteleostei</taxon>
        <taxon>Acanthomorphata</taxon>
        <taxon>Eupercaria</taxon>
        <taxon>Perciformes</taxon>
        <taxon>Percoidei</taxon>
        <taxon>Percidae</taxon>
        <taxon>Etheostomatinae</taxon>
        <taxon>Etheostoma</taxon>
    </lineage>
</organism>
<evidence type="ECO:0000256" key="1">
    <source>
        <dbReference type="SAM" id="Phobius"/>
    </source>
</evidence>
<keyword evidence="1" id="KW-0812">Transmembrane</keyword>
<name>A0A5J5D6Q9_9PERO</name>
<dbReference type="EMBL" id="VOFY01000010">
    <property type="protein sequence ID" value="KAA8589044.1"/>
    <property type="molecule type" value="Genomic_DNA"/>
</dbReference>
<keyword evidence="3" id="KW-1185">Reference proteome</keyword>
<proteinExistence type="predicted"/>
<reference evidence="2 3" key="1">
    <citation type="submission" date="2019-08" db="EMBL/GenBank/DDBJ databases">
        <title>A chromosome-level genome assembly, high-density linkage maps, and genome scans reveal the genomic architecture of hybrid incompatibilities underlying speciation via character displacement in darters (Percidae: Etheostominae).</title>
        <authorList>
            <person name="Moran R.L."/>
            <person name="Catchen J.M."/>
            <person name="Fuller R.C."/>
        </authorList>
    </citation>
    <scope>NUCLEOTIDE SEQUENCE [LARGE SCALE GENOMIC DNA]</scope>
    <source>
        <strain evidence="2">EspeVRDwgs_2016</strain>
        <tissue evidence="2">Muscle</tissue>
    </source>
</reference>
<gene>
    <name evidence="2" type="ORF">FQN60_010389</name>
</gene>
<keyword evidence="1" id="KW-0472">Membrane</keyword>
<sequence length="131" mass="14070">TNSTFLHLTIPWVLISGAIIQVYVSRLQVTGGGRFGSVISSIYVAVGATGTGFGFRSFFPLSQRKLTVLQPGPCFLGLKCFSLLFGKAPNNLVLLFLTASGRLFGSFPFSTAQLPYPKKCGPIKTPLFASF</sequence>
<dbReference type="AlphaFoldDB" id="A0A5J5D6Q9"/>
<protein>
    <submittedName>
        <fullName evidence="2">Uncharacterized protein</fullName>
    </submittedName>
</protein>
<evidence type="ECO:0000313" key="3">
    <source>
        <dbReference type="Proteomes" id="UP000327493"/>
    </source>
</evidence>
<evidence type="ECO:0000313" key="2">
    <source>
        <dbReference type="EMBL" id="KAA8589044.1"/>
    </source>
</evidence>
<dbReference type="Proteomes" id="UP000327493">
    <property type="component" value="Chromosome 10"/>
</dbReference>
<feature type="transmembrane region" description="Helical" evidence="1">
    <location>
        <begin position="6"/>
        <end position="24"/>
    </location>
</feature>
<accession>A0A5J5D6Q9</accession>
<feature type="non-terminal residue" evidence="2">
    <location>
        <position position="1"/>
    </location>
</feature>
<comment type="caution">
    <text evidence="2">The sequence shown here is derived from an EMBL/GenBank/DDBJ whole genome shotgun (WGS) entry which is preliminary data.</text>
</comment>
<keyword evidence="1" id="KW-1133">Transmembrane helix</keyword>
<feature type="transmembrane region" description="Helical" evidence="1">
    <location>
        <begin position="36"/>
        <end position="55"/>
    </location>
</feature>